<organism evidence="1">
    <name type="scientific">Herbaspirillum huttiense subsp. nephrolepidis</name>
    <dbReference type="NCBI Taxonomy" id="3075126"/>
    <lineage>
        <taxon>Bacteria</taxon>
        <taxon>Pseudomonadati</taxon>
        <taxon>Pseudomonadota</taxon>
        <taxon>Betaproteobacteria</taxon>
        <taxon>Burkholderiales</taxon>
        <taxon>Oxalobacteraceae</taxon>
        <taxon>Herbaspirillum</taxon>
    </lineage>
</organism>
<gene>
    <name evidence="1" type="ORF">RJN63_12335</name>
</gene>
<dbReference type="AlphaFoldDB" id="A0AAE4K6T1"/>
<name>A0AAE4K6T1_9BURK</name>
<proteinExistence type="predicted"/>
<dbReference type="RefSeq" id="WP_284078299.1">
    <property type="nucleotide sequence ID" value="NZ_JAVLSM010000007.1"/>
</dbReference>
<accession>A0AAE4K6T1</accession>
<protein>
    <submittedName>
        <fullName evidence="1">Uncharacterized protein</fullName>
    </submittedName>
</protein>
<dbReference type="EMBL" id="JAVRAA010000005">
    <property type="protein sequence ID" value="MDT0337623.1"/>
    <property type="molecule type" value="Genomic_DNA"/>
</dbReference>
<evidence type="ECO:0000313" key="1">
    <source>
        <dbReference type="EMBL" id="MDT0337623.1"/>
    </source>
</evidence>
<sequence>MKLSSSINPRAPFAEAVARYLLLKRRVKVAFQRRDRDGKANLAAISRLFDAQRKAPTPEHIPGEVAVAGQRALDDVQRLNDHLDAMRSEAHRSLMIALGTLGEYFGKLMAADNHGRLVVRFERFFKKAALERFLYVDGVNLVKSRFQDMLFMPGIEDMEMLKAWSKVLGYKSSRLFLRDLRVEYEAIHGLREMSEREVLNGVSRF</sequence>
<reference evidence="1" key="1">
    <citation type="submission" date="2023-02" db="EMBL/GenBank/DDBJ databases">
        <title>Description of Herbaspirillum huttiense subsp. nephrolepsisexaltata and Herbaspirillum huttiense subsp. lycopersicon.</title>
        <authorList>
            <person name="Poudel M."/>
            <person name="Sharma A."/>
            <person name="Goss E."/>
            <person name="Tapia J.H."/>
            <person name="Harmon C.M."/>
            <person name="Jones J.B."/>
        </authorList>
    </citation>
    <scope>NUCLEOTIDE SEQUENCE</scope>
    <source>
        <strain evidence="1">NC40101</strain>
    </source>
</reference>
<comment type="caution">
    <text evidence="1">The sequence shown here is derived from an EMBL/GenBank/DDBJ whole genome shotgun (WGS) entry which is preliminary data.</text>
</comment>